<accession>A0ACC3DHS4</accession>
<gene>
    <name evidence="1" type="ORF">LTS18_013968</name>
</gene>
<dbReference type="Proteomes" id="UP001186974">
    <property type="component" value="Unassembled WGS sequence"/>
</dbReference>
<evidence type="ECO:0000313" key="1">
    <source>
        <dbReference type="EMBL" id="KAK3075841.1"/>
    </source>
</evidence>
<organism evidence="1 2">
    <name type="scientific">Coniosporium uncinatum</name>
    <dbReference type="NCBI Taxonomy" id="93489"/>
    <lineage>
        <taxon>Eukaryota</taxon>
        <taxon>Fungi</taxon>
        <taxon>Dikarya</taxon>
        <taxon>Ascomycota</taxon>
        <taxon>Pezizomycotina</taxon>
        <taxon>Dothideomycetes</taxon>
        <taxon>Dothideomycetes incertae sedis</taxon>
        <taxon>Coniosporium</taxon>
    </lineage>
</organism>
<reference evidence="1" key="1">
    <citation type="submission" date="2024-09" db="EMBL/GenBank/DDBJ databases">
        <title>Black Yeasts Isolated from many extreme environments.</title>
        <authorList>
            <person name="Coleine C."/>
            <person name="Stajich J.E."/>
            <person name="Selbmann L."/>
        </authorList>
    </citation>
    <scope>NUCLEOTIDE SEQUENCE</scope>
    <source>
        <strain evidence="1">CCFEE 5737</strain>
    </source>
</reference>
<protein>
    <submittedName>
        <fullName evidence="1">Uncharacterized protein</fullName>
    </submittedName>
</protein>
<keyword evidence="2" id="KW-1185">Reference proteome</keyword>
<comment type="caution">
    <text evidence="1">The sequence shown here is derived from an EMBL/GenBank/DDBJ whole genome shotgun (WGS) entry which is preliminary data.</text>
</comment>
<sequence length="122" mass="13601">MVSKTAEEDDINTQSTSTLLEAAGKEKWARLRYYNDQADESFSAYGEKLFISDTKDVPQLKSTMDNEQYLEAISAPRTDGNGHKKRPVRKPVQQEDSDDSDVQEVSQTARQEQPATNGTNGA</sequence>
<evidence type="ECO:0000313" key="2">
    <source>
        <dbReference type="Proteomes" id="UP001186974"/>
    </source>
</evidence>
<name>A0ACC3DHS4_9PEZI</name>
<dbReference type="EMBL" id="JAWDJW010004395">
    <property type="protein sequence ID" value="KAK3075841.1"/>
    <property type="molecule type" value="Genomic_DNA"/>
</dbReference>
<proteinExistence type="predicted"/>